<dbReference type="EMBL" id="NCKV01000987">
    <property type="protein sequence ID" value="RWS29279.1"/>
    <property type="molecule type" value="Genomic_DNA"/>
</dbReference>
<protein>
    <submittedName>
        <fullName evidence="1">Uncharacterized protein</fullName>
    </submittedName>
</protein>
<reference evidence="1 2" key="1">
    <citation type="journal article" date="2018" name="Gigascience">
        <title>Genomes of trombidid mites reveal novel predicted allergens and laterally-transferred genes associated with secondary metabolism.</title>
        <authorList>
            <person name="Dong X."/>
            <person name="Chaisiri K."/>
            <person name="Xia D."/>
            <person name="Armstrong S.D."/>
            <person name="Fang Y."/>
            <person name="Donnelly M.J."/>
            <person name="Kadowaki T."/>
            <person name="McGarry J.W."/>
            <person name="Darby A.C."/>
            <person name="Makepeace B.L."/>
        </authorList>
    </citation>
    <scope>NUCLEOTIDE SEQUENCE [LARGE SCALE GENOMIC DNA]</scope>
    <source>
        <strain evidence="1">UoL-UT</strain>
    </source>
</reference>
<name>A0A443SP17_9ACAR</name>
<comment type="caution">
    <text evidence="1">The sequence shown here is derived from an EMBL/GenBank/DDBJ whole genome shotgun (WGS) entry which is preliminary data.</text>
</comment>
<sequence>MAFRYVGHLYFHDRNAPFHPEEPIVIDKDLSPDDKFTFIDVLPGVVKQSTGGFHVGAKRQSAVYNTFRYSLSLSYITSN</sequence>
<dbReference type="Proteomes" id="UP000288716">
    <property type="component" value="Unassembled WGS sequence"/>
</dbReference>
<dbReference type="STRING" id="299467.A0A443SP17"/>
<proteinExistence type="predicted"/>
<evidence type="ECO:0000313" key="2">
    <source>
        <dbReference type="Proteomes" id="UP000288716"/>
    </source>
</evidence>
<dbReference type="VEuPathDB" id="VectorBase:LDEU002762"/>
<accession>A0A443SP17</accession>
<evidence type="ECO:0000313" key="1">
    <source>
        <dbReference type="EMBL" id="RWS29279.1"/>
    </source>
</evidence>
<dbReference type="AlphaFoldDB" id="A0A443SP17"/>
<keyword evidence="2" id="KW-1185">Reference proteome</keyword>
<organism evidence="1 2">
    <name type="scientific">Leptotrombidium deliense</name>
    <dbReference type="NCBI Taxonomy" id="299467"/>
    <lineage>
        <taxon>Eukaryota</taxon>
        <taxon>Metazoa</taxon>
        <taxon>Ecdysozoa</taxon>
        <taxon>Arthropoda</taxon>
        <taxon>Chelicerata</taxon>
        <taxon>Arachnida</taxon>
        <taxon>Acari</taxon>
        <taxon>Acariformes</taxon>
        <taxon>Trombidiformes</taxon>
        <taxon>Prostigmata</taxon>
        <taxon>Anystina</taxon>
        <taxon>Parasitengona</taxon>
        <taxon>Trombiculoidea</taxon>
        <taxon>Trombiculidae</taxon>
        <taxon>Leptotrombidium</taxon>
    </lineage>
</organism>
<gene>
    <name evidence="1" type="ORF">B4U80_00677</name>
</gene>